<dbReference type="GO" id="GO:0019005">
    <property type="term" value="C:SCF ubiquitin ligase complex"/>
    <property type="evidence" value="ECO:0007669"/>
    <property type="project" value="TreeGrafter"/>
</dbReference>
<gene>
    <name evidence="1" type="ORF">XNOV1_A021200</name>
</gene>
<evidence type="ECO:0000313" key="2">
    <source>
        <dbReference type="Proteomes" id="UP001178508"/>
    </source>
</evidence>
<evidence type="ECO:0000313" key="1">
    <source>
        <dbReference type="EMBL" id="CAJ1082280.1"/>
    </source>
</evidence>
<dbReference type="PANTHER" id="PTHR46731:SF1">
    <property type="entry name" value="F-BOX ONLY PROTEIN 15"/>
    <property type="match status" value="1"/>
</dbReference>
<accession>A0AAV1H8C8</accession>
<dbReference type="Proteomes" id="UP001178508">
    <property type="component" value="Chromosome 20"/>
</dbReference>
<organism evidence="1 2">
    <name type="scientific">Xyrichtys novacula</name>
    <name type="common">Pearly razorfish</name>
    <name type="synonym">Hemipteronotus novacula</name>
    <dbReference type="NCBI Taxonomy" id="13765"/>
    <lineage>
        <taxon>Eukaryota</taxon>
        <taxon>Metazoa</taxon>
        <taxon>Chordata</taxon>
        <taxon>Craniata</taxon>
        <taxon>Vertebrata</taxon>
        <taxon>Euteleostomi</taxon>
        <taxon>Actinopterygii</taxon>
        <taxon>Neopterygii</taxon>
        <taxon>Teleostei</taxon>
        <taxon>Neoteleostei</taxon>
        <taxon>Acanthomorphata</taxon>
        <taxon>Eupercaria</taxon>
        <taxon>Labriformes</taxon>
        <taxon>Labridae</taxon>
        <taxon>Xyrichtys</taxon>
    </lineage>
</organism>
<dbReference type="AlphaFoldDB" id="A0AAV1H8C8"/>
<dbReference type="EMBL" id="OY660883">
    <property type="protein sequence ID" value="CAJ1082280.1"/>
    <property type="molecule type" value="Genomic_DNA"/>
</dbReference>
<keyword evidence="2" id="KW-1185">Reference proteome</keyword>
<name>A0AAV1H8C8_XYRNO</name>
<sequence length="336" mass="38740">MTHVSKLFYQLSNDNILWKKIHNARFVYHKSAHHKHWYCSIIPEHGSTVGFWRRHHFRTVAGLDIQLVLREPWHISHRTGLLMQIEQILRKLHVTFELTVSTKSRQEDTYEPRCSHVGETFVTLLWDGAGRLPDYQEISTLQLHGVKRVALNCPGLKAPGLRSCMEEIDMHALVQSAQVIGKDQLVELKLLQPGIIIGVRKDQCSVAFIMFTLHFHMLEDRSIWKYFGWPPKMMTKAPFDDTDPEYGLHGYHLHIVLHNTECKIMSRSFPRLFYWRTQINEGLIQLSVIGRGKLWTHTPLSGSITLPWRCEALQGTVEGTAVARELSSKNPGGVLQ</sequence>
<protein>
    <submittedName>
        <fullName evidence="1">F-box only protein 15</fullName>
    </submittedName>
</protein>
<proteinExistence type="predicted"/>
<reference evidence="1" key="1">
    <citation type="submission" date="2023-08" db="EMBL/GenBank/DDBJ databases">
        <authorList>
            <person name="Alioto T."/>
            <person name="Alioto T."/>
            <person name="Gomez Garrido J."/>
        </authorList>
    </citation>
    <scope>NUCLEOTIDE SEQUENCE</scope>
</reference>
<dbReference type="PANTHER" id="PTHR46731">
    <property type="entry name" value="F-BOX ONLY PROTEIN 15"/>
    <property type="match status" value="1"/>
</dbReference>